<dbReference type="Gene3D" id="3.40.50.11350">
    <property type="match status" value="1"/>
</dbReference>
<evidence type="ECO:0000256" key="1">
    <source>
        <dbReference type="ARBA" id="ARBA00004240"/>
    </source>
</evidence>
<dbReference type="PANTHER" id="PTHR13398:SF0">
    <property type="entry name" value="GDP-FUCOSE PROTEIN O-FUCOSYLTRANSFERASE 2"/>
    <property type="match status" value="1"/>
</dbReference>
<accession>A0A165XM48</accession>
<keyword evidence="5" id="KW-0294">Fucose metabolism</keyword>
<evidence type="ECO:0000256" key="8">
    <source>
        <dbReference type="ARBA" id="ARBA00026232"/>
    </source>
</evidence>
<dbReference type="CDD" id="cd11296">
    <property type="entry name" value="O-FucT_like"/>
    <property type="match status" value="1"/>
</dbReference>
<dbReference type="Proteomes" id="UP000076532">
    <property type="component" value="Unassembled WGS sequence"/>
</dbReference>
<dbReference type="Pfam" id="PF10250">
    <property type="entry name" value="O-FucT"/>
    <property type="match status" value="1"/>
</dbReference>
<keyword evidence="4" id="KW-0256">Endoplasmic reticulum</keyword>
<evidence type="ECO:0000256" key="4">
    <source>
        <dbReference type="ARBA" id="ARBA00022824"/>
    </source>
</evidence>
<keyword evidence="3" id="KW-0808">Transferase</keyword>
<dbReference type="InterPro" id="IPR019378">
    <property type="entry name" value="GDP-Fuc_O-FucTrfase"/>
</dbReference>
<dbReference type="EMBL" id="KV417716">
    <property type="protein sequence ID" value="KZP08689.1"/>
    <property type="molecule type" value="Genomic_DNA"/>
</dbReference>
<evidence type="ECO:0000256" key="5">
    <source>
        <dbReference type="ARBA" id="ARBA00023253"/>
    </source>
</evidence>
<evidence type="ECO:0000313" key="10">
    <source>
        <dbReference type="Proteomes" id="UP000076532"/>
    </source>
</evidence>
<dbReference type="STRING" id="436010.A0A165XM48"/>
<organism evidence="9 10">
    <name type="scientific">Athelia psychrophila</name>
    <dbReference type="NCBI Taxonomy" id="1759441"/>
    <lineage>
        <taxon>Eukaryota</taxon>
        <taxon>Fungi</taxon>
        <taxon>Dikarya</taxon>
        <taxon>Basidiomycota</taxon>
        <taxon>Agaricomycotina</taxon>
        <taxon>Agaricomycetes</taxon>
        <taxon>Agaricomycetidae</taxon>
        <taxon>Atheliales</taxon>
        <taxon>Atheliaceae</taxon>
        <taxon>Athelia</taxon>
    </lineage>
</organism>
<proteinExistence type="inferred from homology"/>
<dbReference type="GO" id="GO:0005783">
    <property type="term" value="C:endoplasmic reticulum"/>
    <property type="evidence" value="ECO:0007669"/>
    <property type="project" value="UniProtKB-SubCell"/>
</dbReference>
<evidence type="ECO:0000256" key="6">
    <source>
        <dbReference type="ARBA" id="ARBA00023277"/>
    </source>
</evidence>
<dbReference type="InterPro" id="IPR045130">
    <property type="entry name" value="OFUT2-like"/>
</dbReference>
<sequence>MASRRVFIITLGVAVLGLFLYGTLRYPAHRGSTNIPTASEGSRAKVNASLLHAQPICPTPPQTPNPYDPALFLRGPPTPHFRDNLRPEVQYITTWIPGGFTNDVMALANLIYVAIQSDRIPIIPEFSGYRGEWEAGFISFGEVFDIPQLSAALRIPILEWNQVKDYHGETRESDELGCWSVWAPYGGDPNPRGSFFTTESRASIDCSYTPIKEPVKLLDMNNPDDAHINLNKLAKLGDREMYDKIMQTHKPESFPPWHPNVLPPDFQLMCTDFLYWASVLEPFEWFTNFSPGWKIARHFKWSPKLQSLGQEYLRRLLAVPPTEAIPAFITVHVRRNDFNAWCNGVPQEECFASLDTYEVRVREIQAELEALPELVGQGPFKVIVTSDESDPEWWQQVRKRGWLTIDHSPTGEDTESKYGTWYSALVDIAIASMGKGFVGTGQSTMSLLSRRRVEEWNGGVTRMVKWGHAGADDH</sequence>
<evidence type="ECO:0000313" key="9">
    <source>
        <dbReference type="EMBL" id="KZP08689.1"/>
    </source>
</evidence>
<comment type="similarity">
    <text evidence="7">Belongs to the glycosyltransferase 68 family.</text>
</comment>
<name>A0A165XM48_9AGAM</name>
<dbReference type="PANTHER" id="PTHR13398">
    <property type="entry name" value="GDP-FUCOSE PROTEIN O-FUCOSYLTRANSFERASE 2"/>
    <property type="match status" value="1"/>
</dbReference>
<comment type="pathway">
    <text evidence="2">Protein modification; protein glycosylation.</text>
</comment>
<comment type="subcellular location">
    <subcellularLocation>
        <location evidence="1">Endoplasmic reticulum</location>
    </subcellularLocation>
</comment>
<protein>
    <recommendedName>
        <fullName evidence="8">GDP-fucose protein O-fucosyltransferase 2</fullName>
    </recommendedName>
</protein>
<keyword evidence="6" id="KW-0119">Carbohydrate metabolism</keyword>
<reference evidence="9 10" key="1">
    <citation type="journal article" date="2016" name="Mol. Biol. Evol.">
        <title>Comparative Genomics of Early-Diverging Mushroom-Forming Fungi Provides Insights into the Origins of Lignocellulose Decay Capabilities.</title>
        <authorList>
            <person name="Nagy L.G."/>
            <person name="Riley R."/>
            <person name="Tritt A."/>
            <person name="Adam C."/>
            <person name="Daum C."/>
            <person name="Floudas D."/>
            <person name="Sun H."/>
            <person name="Yadav J.S."/>
            <person name="Pangilinan J."/>
            <person name="Larsson K.H."/>
            <person name="Matsuura K."/>
            <person name="Barry K."/>
            <person name="Labutti K."/>
            <person name="Kuo R."/>
            <person name="Ohm R.A."/>
            <person name="Bhattacharya S.S."/>
            <person name="Shirouzu T."/>
            <person name="Yoshinaga Y."/>
            <person name="Martin F.M."/>
            <person name="Grigoriev I.V."/>
            <person name="Hibbett D.S."/>
        </authorList>
    </citation>
    <scope>NUCLEOTIDE SEQUENCE [LARGE SCALE GENOMIC DNA]</scope>
    <source>
        <strain evidence="9 10">CBS 109695</strain>
    </source>
</reference>
<dbReference type="GO" id="GO:0006004">
    <property type="term" value="P:fucose metabolic process"/>
    <property type="evidence" value="ECO:0007669"/>
    <property type="project" value="UniProtKB-KW"/>
</dbReference>
<evidence type="ECO:0000256" key="3">
    <source>
        <dbReference type="ARBA" id="ARBA00022679"/>
    </source>
</evidence>
<evidence type="ECO:0000256" key="2">
    <source>
        <dbReference type="ARBA" id="ARBA00004922"/>
    </source>
</evidence>
<keyword evidence="10" id="KW-1185">Reference proteome</keyword>
<gene>
    <name evidence="9" type="ORF">FIBSPDRAFT_1052272</name>
</gene>
<dbReference type="OrthoDB" id="423313at2759"/>
<dbReference type="GO" id="GO:0046922">
    <property type="term" value="F:peptide-O-fucosyltransferase activity"/>
    <property type="evidence" value="ECO:0007669"/>
    <property type="project" value="InterPro"/>
</dbReference>
<dbReference type="AlphaFoldDB" id="A0A165XM48"/>
<evidence type="ECO:0000256" key="7">
    <source>
        <dbReference type="ARBA" id="ARBA00025803"/>
    </source>
</evidence>